<feature type="non-terminal residue" evidence="1">
    <location>
        <position position="1"/>
    </location>
</feature>
<sequence length="27" mass="3219">EFVVQTIIFLIELHEFNRLTRCLIIGT</sequence>
<accession>A0A382X3S7</accession>
<dbReference type="EMBL" id="UINC01164815">
    <property type="protein sequence ID" value="SVD65856.1"/>
    <property type="molecule type" value="Genomic_DNA"/>
</dbReference>
<proteinExistence type="predicted"/>
<protein>
    <submittedName>
        <fullName evidence="1">Uncharacterized protein</fullName>
    </submittedName>
</protein>
<organism evidence="1">
    <name type="scientific">marine metagenome</name>
    <dbReference type="NCBI Taxonomy" id="408172"/>
    <lineage>
        <taxon>unclassified sequences</taxon>
        <taxon>metagenomes</taxon>
        <taxon>ecological metagenomes</taxon>
    </lineage>
</organism>
<reference evidence="1" key="1">
    <citation type="submission" date="2018-05" db="EMBL/GenBank/DDBJ databases">
        <authorList>
            <person name="Lanie J.A."/>
            <person name="Ng W.-L."/>
            <person name="Kazmierczak K.M."/>
            <person name="Andrzejewski T.M."/>
            <person name="Davidsen T.M."/>
            <person name="Wayne K.J."/>
            <person name="Tettelin H."/>
            <person name="Glass J.I."/>
            <person name="Rusch D."/>
            <person name="Podicherti R."/>
            <person name="Tsui H.-C.T."/>
            <person name="Winkler M.E."/>
        </authorList>
    </citation>
    <scope>NUCLEOTIDE SEQUENCE</scope>
</reference>
<gene>
    <name evidence="1" type="ORF">METZ01_LOCUS418710</name>
</gene>
<dbReference type="AlphaFoldDB" id="A0A382X3S7"/>
<evidence type="ECO:0000313" key="1">
    <source>
        <dbReference type="EMBL" id="SVD65856.1"/>
    </source>
</evidence>
<name>A0A382X3S7_9ZZZZ</name>